<dbReference type="SUPFAM" id="SSF53850">
    <property type="entry name" value="Periplasmic binding protein-like II"/>
    <property type="match status" value="1"/>
</dbReference>
<comment type="caution">
    <text evidence="1">The sequence shown here is derived from an EMBL/GenBank/DDBJ whole genome shotgun (WGS) entry which is preliminary data.</text>
</comment>
<dbReference type="Gene3D" id="3.40.190.10">
    <property type="entry name" value="Periplasmic binding protein-like II"/>
    <property type="match status" value="2"/>
</dbReference>
<dbReference type="AlphaFoldDB" id="A0A7C8KVS2"/>
<protein>
    <submittedName>
        <fullName evidence="1">Extracellular solute-binding protein</fullName>
    </submittedName>
</protein>
<dbReference type="InterPro" id="IPR006059">
    <property type="entry name" value="SBP"/>
</dbReference>
<dbReference type="OrthoDB" id="9787283at2"/>
<gene>
    <name evidence="1" type="ORF">F9U64_08570</name>
</gene>
<name>A0A7C8KVS2_9BACI</name>
<dbReference type="PANTHER" id="PTHR43649:SF12">
    <property type="entry name" value="DIACETYLCHITOBIOSE BINDING PROTEIN DASA"/>
    <property type="match status" value="1"/>
</dbReference>
<dbReference type="RefSeq" id="WP_153402587.1">
    <property type="nucleotide sequence ID" value="NZ_ML762428.1"/>
</dbReference>
<dbReference type="EMBL" id="WEID01000039">
    <property type="protein sequence ID" value="KAB8137656.1"/>
    <property type="molecule type" value="Genomic_DNA"/>
</dbReference>
<dbReference type="InterPro" id="IPR050490">
    <property type="entry name" value="Bact_solute-bd_prot1"/>
</dbReference>
<evidence type="ECO:0000313" key="1">
    <source>
        <dbReference type="EMBL" id="KAB8137656.1"/>
    </source>
</evidence>
<proteinExistence type="predicted"/>
<evidence type="ECO:0000313" key="2">
    <source>
        <dbReference type="Proteomes" id="UP000480246"/>
    </source>
</evidence>
<sequence>MRKHLGLILFIVLCTFLIAGCSGSKNVSEDYVSEGPSESFHEEGFPIVDDEITLNIFARKSPPNGPYNEMSMFNKYEEMTNINVEWDDVPQDGFAERKNLEFSSGDLPDVFYKSSISQLEAVKYGTSGILIPLEDLLENYAPNLTALFEEYPEIKSSITAPDGHIYALPAILTLNSARTDKIWVNQTWLDNLGLEQPTSPDELVEVLTAFRDDDPNGNGEQDEIPMTFRNWAQLMNSIIGSWGMIDQMGNHLMVESDEVKFWLTSDKFKEYLQFLNMLYSENLVDRGLFTQEESKFVGNMASGNVGIFWNQTTDAFDKVKQDYEGMSPIVGPYDDQLYPSAPVARDFGTFAITSVNQHPHETMRWIDYFFSEEGSIFFRYGAEGETFNYGDDGLPQYTDDVLNSDLGLGPAIGQFTPWPGGGAPQLVTERNASAINPPEAQDAQGKLDPYLPEAIYGAPIFDEDTTKEVDQIRQDMDQYYEETTSKFITGDLSFDQWEEYVSTIENMGLDRLQEIYQEAYDLNYK</sequence>
<organism evidence="1 2">
    <name type="scientific">Gracilibacillus oryzae</name>
    <dbReference type="NCBI Taxonomy" id="1672701"/>
    <lineage>
        <taxon>Bacteria</taxon>
        <taxon>Bacillati</taxon>
        <taxon>Bacillota</taxon>
        <taxon>Bacilli</taxon>
        <taxon>Bacillales</taxon>
        <taxon>Bacillaceae</taxon>
        <taxon>Gracilibacillus</taxon>
    </lineage>
</organism>
<dbReference type="Proteomes" id="UP000480246">
    <property type="component" value="Unassembled WGS sequence"/>
</dbReference>
<keyword evidence="2" id="KW-1185">Reference proteome</keyword>
<dbReference type="PANTHER" id="PTHR43649">
    <property type="entry name" value="ARABINOSE-BINDING PROTEIN-RELATED"/>
    <property type="match status" value="1"/>
</dbReference>
<dbReference type="PROSITE" id="PS51257">
    <property type="entry name" value="PROKAR_LIPOPROTEIN"/>
    <property type="match status" value="1"/>
</dbReference>
<reference evidence="1 2" key="1">
    <citation type="submission" date="2019-10" db="EMBL/GenBank/DDBJ databases">
        <title>Gracilibacillus sp. nov. isolated from rice seeds.</title>
        <authorList>
            <person name="He S."/>
        </authorList>
    </citation>
    <scope>NUCLEOTIDE SEQUENCE [LARGE SCALE GENOMIC DNA]</scope>
    <source>
        <strain evidence="1 2">TD8</strain>
    </source>
</reference>
<dbReference type="Pfam" id="PF01547">
    <property type="entry name" value="SBP_bac_1"/>
    <property type="match status" value="1"/>
</dbReference>
<accession>A0A7C8KVS2</accession>